<dbReference type="PANTHER" id="PTHR33445">
    <property type="entry name" value="ATP SYNTHASE SUBUNIT B', CHLOROPLASTIC"/>
    <property type="match status" value="1"/>
</dbReference>
<keyword evidence="14" id="KW-0175">Coiled coil</keyword>
<comment type="similarity">
    <text evidence="1 13">Belongs to the ATPase B chain family.</text>
</comment>
<dbReference type="Proteomes" id="UP000320496">
    <property type="component" value="Chromosome"/>
</dbReference>
<name>A0A517Z981_9PLAN</name>
<protein>
    <recommendedName>
        <fullName evidence="13">ATP synthase subunit b</fullName>
    </recommendedName>
    <alternativeName>
        <fullName evidence="13">ATP synthase F(0) sector subunit b</fullName>
    </alternativeName>
    <alternativeName>
        <fullName evidence="13">ATPase subunit I</fullName>
    </alternativeName>
    <alternativeName>
        <fullName evidence="13">F-type ATPase subunit b</fullName>
        <shortName evidence="13">F-ATPase subunit b</shortName>
    </alternativeName>
</protein>
<evidence type="ECO:0000256" key="10">
    <source>
        <dbReference type="ARBA" id="ARBA00025198"/>
    </source>
</evidence>
<evidence type="ECO:0000256" key="8">
    <source>
        <dbReference type="ARBA" id="ARBA00023136"/>
    </source>
</evidence>
<evidence type="ECO:0000256" key="13">
    <source>
        <dbReference type="HAMAP-Rule" id="MF_01398"/>
    </source>
</evidence>
<evidence type="ECO:0000313" key="15">
    <source>
        <dbReference type="EMBL" id="QDU39038.1"/>
    </source>
</evidence>
<dbReference type="KEGG" id="mri:Mal4_33710"/>
<dbReference type="InterPro" id="IPR017707">
    <property type="entry name" value="Alt_ATP_synth_F0_bsu"/>
</dbReference>
<dbReference type="CDD" id="cd06503">
    <property type="entry name" value="ATP-synt_Fo_b"/>
    <property type="match status" value="1"/>
</dbReference>
<dbReference type="GO" id="GO:0046961">
    <property type="term" value="F:proton-transporting ATPase activity, rotational mechanism"/>
    <property type="evidence" value="ECO:0007669"/>
    <property type="project" value="TreeGrafter"/>
</dbReference>
<comment type="subcellular location">
    <subcellularLocation>
        <location evidence="13">Cell membrane</location>
        <topology evidence="13">Single-pass membrane protein</topology>
    </subcellularLocation>
    <subcellularLocation>
        <location evidence="12">Endomembrane system</location>
        <topology evidence="12">Single-pass membrane protein</topology>
    </subcellularLocation>
</comment>
<gene>
    <name evidence="15" type="primary">atpF_3</name>
    <name evidence="13" type="synonym">atpF</name>
    <name evidence="15" type="ORF">Mal4_33710</name>
</gene>
<keyword evidence="3 13" id="KW-0138">CF(0)</keyword>
<dbReference type="GO" id="GO:0045259">
    <property type="term" value="C:proton-transporting ATP synthase complex"/>
    <property type="evidence" value="ECO:0007669"/>
    <property type="project" value="UniProtKB-KW"/>
</dbReference>
<dbReference type="EMBL" id="CP036275">
    <property type="protein sequence ID" value="QDU39038.1"/>
    <property type="molecule type" value="Genomic_DNA"/>
</dbReference>
<comment type="function">
    <text evidence="10 13">F(1)F(0) ATP synthase produces ATP from ADP in the presence of a proton or sodium gradient. F-type ATPases consist of two structural domains, F(1) containing the extramembraneous catalytic core and F(0) containing the membrane proton channel, linked together by a central stalk and a peripheral stalk. During catalysis, ATP synthesis in the catalytic domain of F(1) is coupled via a rotary mechanism of the central stalk subunits to proton translocation.</text>
</comment>
<evidence type="ECO:0000256" key="14">
    <source>
        <dbReference type="SAM" id="Coils"/>
    </source>
</evidence>
<dbReference type="AlphaFoldDB" id="A0A517Z981"/>
<keyword evidence="9 13" id="KW-0066">ATP synthesis</keyword>
<evidence type="ECO:0000256" key="2">
    <source>
        <dbReference type="ARBA" id="ARBA00022448"/>
    </source>
</evidence>
<keyword evidence="6 13" id="KW-1133">Transmembrane helix</keyword>
<evidence type="ECO:0000256" key="3">
    <source>
        <dbReference type="ARBA" id="ARBA00022547"/>
    </source>
</evidence>
<evidence type="ECO:0000256" key="1">
    <source>
        <dbReference type="ARBA" id="ARBA00005513"/>
    </source>
</evidence>
<dbReference type="GO" id="GO:0046933">
    <property type="term" value="F:proton-transporting ATP synthase activity, rotational mechanism"/>
    <property type="evidence" value="ECO:0007669"/>
    <property type="project" value="UniProtKB-UniRule"/>
</dbReference>
<comment type="function">
    <text evidence="11">Component of the F(0) channel, it forms part of the peripheral stalk, linking F(1) to F(0). The b'-subunit is a diverged and duplicated form of b found in plants and photosynthetic bacteria.</text>
</comment>
<dbReference type="OrthoDB" id="282095at2"/>
<dbReference type="PANTHER" id="PTHR33445:SF2">
    <property type="entry name" value="ATP SYNTHASE SUBUNIT B', CHLOROPLASTIC"/>
    <property type="match status" value="1"/>
</dbReference>
<evidence type="ECO:0000256" key="11">
    <source>
        <dbReference type="ARBA" id="ARBA00025614"/>
    </source>
</evidence>
<organism evidence="15 16">
    <name type="scientific">Maioricimonas rarisocia</name>
    <dbReference type="NCBI Taxonomy" id="2528026"/>
    <lineage>
        <taxon>Bacteria</taxon>
        <taxon>Pseudomonadati</taxon>
        <taxon>Planctomycetota</taxon>
        <taxon>Planctomycetia</taxon>
        <taxon>Planctomycetales</taxon>
        <taxon>Planctomycetaceae</taxon>
        <taxon>Maioricimonas</taxon>
    </lineage>
</organism>
<feature type="coiled-coil region" evidence="14">
    <location>
        <begin position="31"/>
        <end position="116"/>
    </location>
</feature>
<dbReference type="InterPro" id="IPR002146">
    <property type="entry name" value="ATP_synth_b/b'su_bac/chlpt"/>
</dbReference>
<keyword evidence="2 13" id="KW-0813">Transport</keyword>
<dbReference type="GO" id="GO:0005886">
    <property type="term" value="C:plasma membrane"/>
    <property type="evidence" value="ECO:0007669"/>
    <property type="project" value="UniProtKB-SubCell"/>
</dbReference>
<proteinExistence type="inferred from homology"/>
<reference evidence="15 16" key="1">
    <citation type="submission" date="2019-02" db="EMBL/GenBank/DDBJ databases">
        <title>Deep-cultivation of Planctomycetes and their phenomic and genomic characterization uncovers novel biology.</title>
        <authorList>
            <person name="Wiegand S."/>
            <person name="Jogler M."/>
            <person name="Boedeker C."/>
            <person name="Pinto D."/>
            <person name="Vollmers J."/>
            <person name="Rivas-Marin E."/>
            <person name="Kohn T."/>
            <person name="Peeters S.H."/>
            <person name="Heuer A."/>
            <person name="Rast P."/>
            <person name="Oberbeckmann S."/>
            <person name="Bunk B."/>
            <person name="Jeske O."/>
            <person name="Meyerdierks A."/>
            <person name="Storesund J.E."/>
            <person name="Kallscheuer N."/>
            <person name="Luecker S."/>
            <person name="Lage O.M."/>
            <person name="Pohl T."/>
            <person name="Merkel B.J."/>
            <person name="Hornburger P."/>
            <person name="Mueller R.-W."/>
            <person name="Bruemmer F."/>
            <person name="Labrenz M."/>
            <person name="Spormann A.M."/>
            <person name="Op den Camp H."/>
            <person name="Overmann J."/>
            <person name="Amann R."/>
            <person name="Jetten M.S.M."/>
            <person name="Mascher T."/>
            <person name="Medema M.H."/>
            <person name="Devos D.P."/>
            <person name="Kaster A.-K."/>
            <person name="Ovreas L."/>
            <person name="Rohde M."/>
            <person name="Galperin M.Y."/>
            <person name="Jogler C."/>
        </authorList>
    </citation>
    <scope>NUCLEOTIDE SEQUENCE [LARGE SCALE GENOMIC DNA]</scope>
    <source>
        <strain evidence="15 16">Mal4</strain>
    </source>
</reference>
<keyword evidence="16" id="KW-1185">Reference proteome</keyword>
<evidence type="ECO:0000256" key="7">
    <source>
        <dbReference type="ARBA" id="ARBA00023065"/>
    </source>
</evidence>
<comment type="subunit">
    <text evidence="13">F-type ATPases have 2 components, F(1) - the catalytic core - and F(0) - the membrane proton channel. F(1) has five subunits: alpha(3), beta(3), gamma(1), delta(1), epsilon(1). F(0) has three main subunits: a(1), b(2) and c(10-14). The alpha and beta chains form an alternating ring which encloses part of the gamma chain. F(1) is attached to F(0) by a central stalk formed by the gamma and epsilon chains, while a peripheral stalk is formed by the delta and b chains.</text>
</comment>
<keyword evidence="13" id="KW-1003">Cell membrane</keyword>
<dbReference type="HAMAP" id="MF_01398">
    <property type="entry name" value="ATP_synth_b_bprime"/>
    <property type="match status" value="1"/>
</dbReference>
<keyword evidence="7 13" id="KW-0406">Ion transport</keyword>
<evidence type="ECO:0000256" key="5">
    <source>
        <dbReference type="ARBA" id="ARBA00022781"/>
    </source>
</evidence>
<dbReference type="Pfam" id="PF00430">
    <property type="entry name" value="ATP-synt_B"/>
    <property type="match status" value="1"/>
</dbReference>
<feature type="transmembrane region" description="Helical" evidence="13">
    <location>
        <begin position="6"/>
        <end position="27"/>
    </location>
</feature>
<sequence>MQIDWFTFGAQVFNFLILVALLHRLLYRPILHAMEEREADIVQRIEAAEEQRRAAQREQDEYRKLKEELASAREQYLSEARADVETWRLEAFDHARQDVDQQRQEWRRALHREQQRLLDGLRERAVRQVQQISRQVLEQLADTGLERQIVSRFIERLKTLDDGQLNPIREELGHGDGSRLVVRTAFPADEEQQHRLLQALRDLFGDQLDIAFESTTELVCGIELIAADRKLAWNVDDYLESLDHALTVAVEHAESVRPDDHTARRPATTTF</sequence>
<keyword evidence="5 13" id="KW-0375">Hydrogen ion transport</keyword>
<evidence type="ECO:0000256" key="9">
    <source>
        <dbReference type="ARBA" id="ARBA00023310"/>
    </source>
</evidence>
<dbReference type="InterPro" id="IPR050059">
    <property type="entry name" value="ATP_synthase_B_chain"/>
</dbReference>
<evidence type="ECO:0000256" key="6">
    <source>
        <dbReference type="ARBA" id="ARBA00022989"/>
    </source>
</evidence>
<evidence type="ECO:0000256" key="4">
    <source>
        <dbReference type="ARBA" id="ARBA00022692"/>
    </source>
</evidence>
<keyword evidence="4 13" id="KW-0812">Transmembrane</keyword>
<evidence type="ECO:0000256" key="12">
    <source>
        <dbReference type="ARBA" id="ARBA00037847"/>
    </source>
</evidence>
<accession>A0A517Z981</accession>
<dbReference type="RefSeq" id="WP_145370261.1">
    <property type="nucleotide sequence ID" value="NZ_CP036275.1"/>
</dbReference>
<dbReference type="GO" id="GO:0012505">
    <property type="term" value="C:endomembrane system"/>
    <property type="evidence" value="ECO:0007669"/>
    <property type="project" value="UniProtKB-SubCell"/>
</dbReference>
<evidence type="ECO:0000313" key="16">
    <source>
        <dbReference type="Proteomes" id="UP000320496"/>
    </source>
</evidence>
<keyword evidence="8 13" id="KW-0472">Membrane</keyword>
<dbReference type="NCBIfam" id="TIGR03321">
    <property type="entry name" value="alt_F1F0_F0_B"/>
    <property type="match status" value="1"/>
</dbReference>